<organism evidence="1 2">
    <name type="scientific">Gymnopus androsaceus JB14</name>
    <dbReference type="NCBI Taxonomy" id="1447944"/>
    <lineage>
        <taxon>Eukaryota</taxon>
        <taxon>Fungi</taxon>
        <taxon>Dikarya</taxon>
        <taxon>Basidiomycota</taxon>
        <taxon>Agaricomycotina</taxon>
        <taxon>Agaricomycetes</taxon>
        <taxon>Agaricomycetidae</taxon>
        <taxon>Agaricales</taxon>
        <taxon>Marasmiineae</taxon>
        <taxon>Omphalotaceae</taxon>
        <taxon>Gymnopus</taxon>
    </lineage>
</organism>
<keyword evidence="2" id="KW-1185">Reference proteome</keyword>
<sequence length="104" mass="12404">MPLPVVVPEDEYTSIRIFRCCCRNPKTKNGFFRGFAFLVDFFTVFRIHDWSKLLSRSASSSSHLCLAHSIKLIRNRWRHFKRCTARKRRETVIKIFRNTKHGCK</sequence>
<accession>A0A6A4IP94</accession>
<dbReference type="Proteomes" id="UP000799118">
    <property type="component" value="Unassembled WGS sequence"/>
</dbReference>
<dbReference type="EMBL" id="ML769386">
    <property type="protein sequence ID" value="KAE9410135.1"/>
    <property type="molecule type" value="Genomic_DNA"/>
</dbReference>
<evidence type="ECO:0000313" key="2">
    <source>
        <dbReference type="Proteomes" id="UP000799118"/>
    </source>
</evidence>
<protein>
    <submittedName>
        <fullName evidence="1">Uncharacterized protein</fullName>
    </submittedName>
</protein>
<reference evidence="1" key="1">
    <citation type="journal article" date="2019" name="Environ. Microbiol.">
        <title>Fungal ecological strategies reflected in gene transcription - a case study of two litter decomposers.</title>
        <authorList>
            <person name="Barbi F."/>
            <person name="Kohler A."/>
            <person name="Barry K."/>
            <person name="Baskaran P."/>
            <person name="Daum C."/>
            <person name="Fauchery L."/>
            <person name="Ihrmark K."/>
            <person name="Kuo A."/>
            <person name="LaButti K."/>
            <person name="Lipzen A."/>
            <person name="Morin E."/>
            <person name="Grigoriev I.V."/>
            <person name="Henrissat B."/>
            <person name="Lindahl B."/>
            <person name="Martin F."/>
        </authorList>
    </citation>
    <scope>NUCLEOTIDE SEQUENCE</scope>
    <source>
        <strain evidence="1">JB14</strain>
    </source>
</reference>
<name>A0A6A4IP94_9AGAR</name>
<evidence type="ECO:0000313" key="1">
    <source>
        <dbReference type="EMBL" id="KAE9410135.1"/>
    </source>
</evidence>
<gene>
    <name evidence="1" type="ORF">BT96DRAFT_469616</name>
</gene>
<dbReference type="AlphaFoldDB" id="A0A6A4IP94"/>
<proteinExistence type="predicted"/>